<dbReference type="GO" id="GO:0005737">
    <property type="term" value="C:cytoplasm"/>
    <property type="evidence" value="ECO:0007669"/>
    <property type="project" value="TreeGrafter"/>
</dbReference>
<protein>
    <recommendedName>
        <fullName evidence="9">Mitochondrial fission process protein 1</fullName>
    </recommendedName>
</protein>
<organism evidence="7 8">
    <name type="scientific">Emiliania huxleyi (strain CCMP1516)</name>
    <dbReference type="NCBI Taxonomy" id="280463"/>
    <lineage>
        <taxon>Eukaryota</taxon>
        <taxon>Haptista</taxon>
        <taxon>Haptophyta</taxon>
        <taxon>Prymnesiophyceae</taxon>
        <taxon>Isochrysidales</taxon>
        <taxon>Noelaerhabdaceae</taxon>
        <taxon>Emiliania</taxon>
    </lineage>
</organism>
<evidence type="ECO:0008006" key="9">
    <source>
        <dbReference type="Google" id="ProtNLM"/>
    </source>
</evidence>
<dbReference type="PANTHER" id="PTHR11266">
    <property type="entry name" value="PEROXISOMAL MEMBRANE PROTEIN 2, PXMP2 MPV17"/>
    <property type="match status" value="1"/>
</dbReference>
<evidence type="ECO:0000313" key="7">
    <source>
        <dbReference type="EnsemblProtists" id="EOD09456"/>
    </source>
</evidence>
<dbReference type="HOGENOM" id="CLU_1009845_0_0_1"/>
<comment type="subcellular location">
    <subcellularLocation>
        <location evidence="1">Membrane</location>
        <topology evidence="1">Multi-pass membrane protein</topology>
    </subcellularLocation>
</comment>
<dbReference type="Pfam" id="PF04117">
    <property type="entry name" value="Mpv17_PMP22"/>
    <property type="match status" value="1"/>
</dbReference>
<keyword evidence="4" id="KW-1133">Transmembrane helix</keyword>
<reference evidence="8" key="1">
    <citation type="journal article" date="2013" name="Nature">
        <title>Pan genome of the phytoplankton Emiliania underpins its global distribution.</title>
        <authorList>
            <person name="Read B.A."/>
            <person name="Kegel J."/>
            <person name="Klute M.J."/>
            <person name="Kuo A."/>
            <person name="Lefebvre S.C."/>
            <person name="Maumus F."/>
            <person name="Mayer C."/>
            <person name="Miller J."/>
            <person name="Monier A."/>
            <person name="Salamov A."/>
            <person name="Young J."/>
            <person name="Aguilar M."/>
            <person name="Claverie J.M."/>
            <person name="Frickenhaus S."/>
            <person name="Gonzalez K."/>
            <person name="Herman E.K."/>
            <person name="Lin Y.C."/>
            <person name="Napier J."/>
            <person name="Ogata H."/>
            <person name="Sarno A.F."/>
            <person name="Shmutz J."/>
            <person name="Schroeder D."/>
            <person name="de Vargas C."/>
            <person name="Verret F."/>
            <person name="von Dassow P."/>
            <person name="Valentin K."/>
            <person name="Van de Peer Y."/>
            <person name="Wheeler G."/>
            <person name="Dacks J.B."/>
            <person name="Delwiche C.F."/>
            <person name="Dyhrman S.T."/>
            <person name="Glockner G."/>
            <person name="John U."/>
            <person name="Richards T."/>
            <person name="Worden A.Z."/>
            <person name="Zhang X."/>
            <person name="Grigoriev I.V."/>
            <person name="Allen A.E."/>
            <person name="Bidle K."/>
            <person name="Borodovsky M."/>
            <person name="Bowler C."/>
            <person name="Brownlee C."/>
            <person name="Cock J.M."/>
            <person name="Elias M."/>
            <person name="Gladyshev V.N."/>
            <person name="Groth M."/>
            <person name="Guda C."/>
            <person name="Hadaegh A."/>
            <person name="Iglesias-Rodriguez M.D."/>
            <person name="Jenkins J."/>
            <person name="Jones B.M."/>
            <person name="Lawson T."/>
            <person name="Leese F."/>
            <person name="Lindquist E."/>
            <person name="Lobanov A."/>
            <person name="Lomsadze A."/>
            <person name="Malik S.B."/>
            <person name="Marsh M.E."/>
            <person name="Mackinder L."/>
            <person name="Mock T."/>
            <person name="Mueller-Roeber B."/>
            <person name="Pagarete A."/>
            <person name="Parker M."/>
            <person name="Probert I."/>
            <person name="Quesneville H."/>
            <person name="Raines C."/>
            <person name="Rensing S.A."/>
            <person name="Riano-Pachon D.M."/>
            <person name="Richier S."/>
            <person name="Rokitta S."/>
            <person name="Shiraiwa Y."/>
            <person name="Soanes D.M."/>
            <person name="van der Giezen M."/>
            <person name="Wahlund T.M."/>
            <person name="Williams B."/>
            <person name="Wilson W."/>
            <person name="Wolfe G."/>
            <person name="Wurch L.L."/>
        </authorList>
    </citation>
    <scope>NUCLEOTIDE SEQUENCE</scope>
</reference>
<dbReference type="AlphaFoldDB" id="A0A0D3IDX1"/>
<dbReference type="Proteomes" id="UP000013827">
    <property type="component" value="Unassembled WGS sequence"/>
</dbReference>
<dbReference type="PANTHER" id="PTHR11266:SF121">
    <property type="entry name" value="OS09G0315000 PROTEIN"/>
    <property type="match status" value="1"/>
</dbReference>
<dbReference type="InterPro" id="IPR007248">
    <property type="entry name" value="Mpv17_PMP22"/>
</dbReference>
<evidence type="ECO:0000313" key="8">
    <source>
        <dbReference type="Proteomes" id="UP000013827"/>
    </source>
</evidence>
<dbReference type="eggNOG" id="KOG1944">
    <property type="taxonomic scope" value="Eukaryota"/>
</dbReference>
<dbReference type="GO" id="GO:0016020">
    <property type="term" value="C:membrane"/>
    <property type="evidence" value="ECO:0007669"/>
    <property type="project" value="UniProtKB-SubCell"/>
</dbReference>
<evidence type="ECO:0000256" key="4">
    <source>
        <dbReference type="ARBA" id="ARBA00022989"/>
    </source>
</evidence>
<reference evidence="7" key="2">
    <citation type="submission" date="2024-10" db="UniProtKB">
        <authorList>
            <consortium name="EnsemblProtists"/>
        </authorList>
    </citation>
    <scope>IDENTIFICATION</scope>
</reference>
<evidence type="ECO:0000256" key="5">
    <source>
        <dbReference type="ARBA" id="ARBA00023136"/>
    </source>
</evidence>
<comment type="similarity">
    <text evidence="2 6">Belongs to the peroxisomal membrane protein PXMP2/4 family.</text>
</comment>
<dbReference type="PaxDb" id="2903-EOD09456"/>
<keyword evidence="3" id="KW-0812">Transmembrane</keyword>
<keyword evidence="5" id="KW-0472">Membrane</keyword>
<dbReference type="KEGG" id="ehx:EMIHUDRAFT_448370"/>
<accession>A0A0D3IDX1</accession>
<evidence type="ECO:0000256" key="6">
    <source>
        <dbReference type="RuleBase" id="RU363053"/>
    </source>
</evidence>
<dbReference type="EnsemblProtists" id="EOD09456">
    <property type="protein sequence ID" value="EOD09456"/>
    <property type="gene ID" value="EMIHUDRAFT_448370"/>
</dbReference>
<sequence length="276" mass="30005">MAPTAPPEAEQRAAKIASLKLEGAAAIERRERLAAALKDATQRRMCDSSDDSLLSDECEASDEQAELADEALLPSELLTADSVANAAVLITAASSAVLVVAMSVAEFAPPGTSILGLLRRLPLSLWASYLRAVAAYPVAVKAALTGVTYVIGDMIAQVVQQQQQILQLQLAPRSLRDSLLRMDVWRLAGRPLLEVARQYSAQFWRLLRAGWKLWPFVGVITYTYVPTAHRVLFVDLVEIAYSAILSTMTTDTPPAEGEAELLQAETFADSKRDIRP</sequence>
<evidence type="ECO:0000256" key="1">
    <source>
        <dbReference type="ARBA" id="ARBA00004141"/>
    </source>
</evidence>
<dbReference type="RefSeq" id="XP_005761885.1">
    <property type="nucleotide sequence ID" value="XM_005761828.1"/>
</dbReference>
<dbReference type="GeneID" id="17255571"/>
<evidence type="ECO:0000256" key="3">
    <source>
        <dbReference type="ARBA" id="ARBA00022692"/>
    </source>
</evidence>
<proteinExistence type="inferred from homology"/>
<name>A0A0D3IDX1_EMIH1</name>
<evidence type="ECO:0000256" key="2">
    <source>
        <dbReference type="ARBA" id="ARBA00006824"/>
    </source>
</evidence>
<keyword evidence="8" id="KW-1185">Reference proteome</keyword>